<evidence type="ECO:0000313" key="2">
    <source>
        <dbReference type="Proteomes" id="UP001168552"/>
    </source>
</evidence>
<gene>
    <name evidence="1" type="ORF">QWY31_09660</name>
</gene>
<proteinExistence type="predicted"/>
<evidence type="ECO:0000313" key="1">
    <source>
        <dbReference type="EMBL" id="MDN4165769.1"/>
    </source>
</evidence>
<dbReference type="Pfam" id="PF04359">
    <property type="entry name" value="DUF493"/>
    <property type="match status" value="1"/>
</dbReference>
<organism evidence="1 2">
    <name type="scientific">Shiella aurantiaca</name>
    <dbReference type="NCBI Taxonomy" id="3058365"/>
    <lineage>
        <taxon>Bacteria</taxon>
        <taxon>Pseudomonadati</taxon>
        <taxon>Bacteroidota</taxon>
        <taxon>Cytophagia</taxon>
        <taxon>Cytophagales</taxon>
        <taxon>Shiellaceae</taxon>
        <taxon>Shiella</taxon>
    </lineage>
</organism>
<dbReference type="Gene3D" id="3.30.70.260">
    <property type="match status" value="1"/>
</dbReference>
<dbReference type="InterPro" id="IPR027471">
    <property type="entry name" value="YbeD-like_sf"/>
</dbReference>
<protein>
    <submittedName>
        <fullName evidence="1">DUF493 family protein</fullName>
    </submittedName>
</protein>
<accession>A0ABT8F5Y2</accession>
<dbReference type="EMBL" id="JAUHJS010000004">
    <property type="protein sequence ID" value="MDN4165769.1"/>
    <property type="molecule type" value="Genomic_DNA"/>
</dbReference>
<reference evidence="1" key="1">
    <citation type="submission" date="2023-06" db="EMBL/GenBank/DDBJ databases">
        <title>Cytophagales bacterium Strain LB-30, isolated from soil.</title>
        <authorList>
            <person name="Liu B."/>
        </authorList>
    </citation>
    <scope>NUCLEOTIDE SEQUENCE</scope>
    <source>
        <strain evidence="1">LB-30</strain>
    </source>
</reference>
<comment type="caution">
    <text evidence="1">The sequence shown here is derived from an EMBL/GenBank/DDBJ whole genome shotgun (WGS) entry which is preliminary data.</text>
</comment>
<name>A0ABT8F5Y2_9BACT</name>
<dbReference type="Proteomes" id="UP001168552">
    <property type="component" value="Unassembled WGS sequence"/>
</dbReference>
<dbReference type="RefSeq" id="WP_320004299.1">
    <property type="nucleotide sequence ID" value="NZ_JAUHJS010000004.1"/>
</dbReference>
<dbReference type="SUPFAM" id="SSF117991">
    <property type="entry name" value="YbeD/HP0495-like"/>
    <property type="match status" value="1"/>
</dbReference>
<keyword evidence="2" id="KW-1185">Reference proteome</keyword>
<dbReference type="InterPro" id="IPR007454">
    <property type="entry name" value="UPF0250_YbeD-like"/>
</dbReference>
<sequence>MQHQQFREKLDAIHQWPTLYMFKFIVPADKITEVQAAFPTHETQTQASSKGKYVSVTVKMMAHSAEDIIEKYQITSQIEGIIAL</sequence>